<gene>
    <name evidence="1" type="ORF">HMPREF9151_00192</name>
</gene>
<dbReference type="EMBL" id="AMEP01000020">
    <property type="protein sequence ID" value="EKY03883.1"/>
    <property type="molecule type" value="Genomic_DNA"/>
</dbReference>
<protein>
    <submittedName>
        <fullName evidence="1">Uncharacterized protein</fullName>
    </submittedName>
</protein>
<evidence type="ECO:0000313" key="2">
    <source>
        <dbReference type="Proteomes" id="UP000010433"/>
    </source>
</evidence>
<accession>L1NKI8</accession>
<evidence type="ECO:0000313" key="1">
    <source>
        <dbReference type="EMBL" id="EKY03883.1"/>
    </source>
</evidence>
<dbReference type="HOGENOM" id="CLU_2937892_0_0_10"/>
<organism evidence="1 2">
    <name type="scientific">Hoylesella saccharolytica F0055</name>
    <dbReference type="NCBI Taxonomy" id="1127699"/>
    <lineage>
        <taxon>Bacteria</taxon>
        <taxon>Pseudomonadati</taxon>
        <taxon>Bacteroidota</taxon>
        <taxon>Bacteroidia</taxon>
        <taxon>Bacteroidales</taxon>
        <taxon>Prevotellaceae</taxon>
        <taxon>Hoylesella</taxon>
    </lineage>
</organism>
<name>L1NKI8_9BACT</name>
<dbReference type="AlphaFoldDB" id="L1NKI8"/>
<dbReference type="Proteomes" id="UP000010433">
    <property type="component" value="Unassembled WGS sequence"/>
</dbReference>
<proteinExistence type="predicted"/>
<comment type="caution">
    <text evidence="1">The sequence shown here is derived from an EMBL/GenBank/DDBJ whole genome shotgun (WGS) entry which is preliminary data.</text>
</comment>
<reference evidence="1 2" key="1">
    <citation type="submission" date="2012-05" db="EMBL/GenBank/DDBJ databases">
        <authorList>
            <person name="Weinstock G."/>
            <person name="Sodergren E."/>
            <person name="Lobos E.A."/>
            <person name="Fulton L."/>
            <person name="Fulton R."/>
            <person name="Courtney L."/>
            <person name="Fronick C."/>
            <person name="O'Laughlin M."/>
            <person name="Godfrey J."/>
            <person name="Wilson R.M."/>
            <person name="Miner T."/>
            <person name="Farmer C."/>
            <person name="Delehaunty K."/>
            <person name="Cordes M."/>
            <person name="Minx P."/>
            <person name="Tomlinson C."/>
            <person name="Chen J."/>
            <person name="Wollam A."/>
            <person name="Pepin K.H."/>
            <person name="Bhonagiri V."/>
            <person name="Zhang X."/>
            <person name="Suruliraj S."/>
            <person name="Warren W."/>
            <person name="Mitreva M."/>
            <person name="Mardis E.R."/>
            <person name="Wilson R.K."/>
        </authorList>
    </citation>
    <scope>NUCLEOTIDE SEQUENCE [LARGE SCALE GENOMIC DNA]</scope>
    <source>
        <strain evidence="1 2">F0055</strain>
    </source>
</reference>
<sequence length="60" mass="6845">MRYGYYFLSQTAVNIDRITQPGVLKGINKLIFSRQLGQHGTFVIFKTNRGMQPCGAFPYT</sequence>
<keyword evidence="2" id="KW-1185">Reference proteome</keyword>